<dbReference type="Proteomes" id="UP001220209">
    <property type="component" value="Chromosome 1"/>
</dbReference>
<evidence type="ECO:0000313" key="3">
    <source>
        <dbReference type="EMBL" id="WFN15886.1"/>
    </source>
</evidence>
<dbReference type="Proteomes" id="UP000664048">
    <property type="component" value="Unassembled WGS sequence"/>
</dbReference>
<dbReference type="RefSeq" id="WP_135370764.1">
    <property type="nucleotide sequence ID" value="NZ_AP018358.1"/>
</dbReference>
<name>A0AAP1Y9Z0_9BURK</name>
<proteinExistence type="predicted"/>
<evidence type="ECO:0000313" key="2">
    <source>
        <dbReference type="EMBL" id="MBO1834714.1"/>
    </source>
</evidence>
<dbReference type="EMBL" id="JAENIB010000008">
    <property type="protein sequence ID" value="MBK1932295.1"/>
    <property type="molecule type" value="Genomic_DNA"/>
</dbReference>
<dbReference type="GeneID" id="93192925"/>
<evidence type="ECO:0000313" key="6">
    <source>
        <dbReference type="Proteomes" id="UP001220209"/>
    </source>
</evidence>
<gene>
    <name evidence="2" type="ORF">J4M89_35575</name>
    <name evidence="1" type="ORF">JIN94_20600</name>
    <name evidence="3" type="ORF">LXE91_08970</name>
</gene>
<reference evidence="3 6" key="3">
    <citation type="submission" date="2021-12" db="EMBL/GenBank/DDBJ databases">
        <title>Genomic and phenotypic characterization of three Burkholderia contaminans isolates recovered from different sources.</title>
        <authorList>
            <person name="Lopez De Volder A."/>
            <person name="Fan Y."/>
            <person name="Nunvar J."/>
            <person name="Herrera T."/>
            <person name="Timp W."/>
            <person name="Degrossi J."/>
        </authorList>
    </citation>
    <scope>NUCLEOTIDE SEQUENCE [LARGE SCALE GENOMIC DNA]</scope>
    <source>
        <strain evidence="3 6">LMG 23361</strain>
    </source>
</reference>
<accession>A0AAP1Y9Z0</accession>
<dbReference type="EMBL" id="JAGEMX010000021">
    <property type="protein sequence ID" value="MBO1834714.1"/>
    <property type="molecule type" value="Genomic_DNA"/>
</dbReference>
<reference evidence="1" key="1">
    <citation type="submission" date="2021-01" db="EMBL/GenBank/DDBJ databases">
        <title>Outbreak of Burkholderia contaminns endophthalmitis traced to a clinical ventilation system.</title>
        <authorList>
            <person name="Lipuma J."/>
            <person name="Spilker T."/>
            <person name="Kratholm J."/>
        </authorList>
    </citation>
    <scope>NUCLEOTIDE SEQUENCE</scope>
    <source>
        <strain evidence="1">HI4954</strain>
    </source>
</reference>
<keyword evidence="5" id="KW-1185">Reference proteome</keyword>
<sequence>MAGQVVKRFHSRVNRTIYFVNNTAPRRHRRFSATSASIEIDRIHDENHLAESDTQNPGMPEKHPLFRHELGHASWQYLKKSAQIDHNLLN</sequence>
<dbReference type="AlphaFoldDB" id="A0AAP1Y9Z0"/>
<dbReference type="EMBL" id="CP090640">
    <property type="protein sequence ID" value="WFN15886.1"/>
    <property type="molecule type" value="Genomic_DNA"/>
</dbReference>
<evidence type="ECO:0000313" key="1">
    <source>
        <dbReference type="EMBL" id="MBK1932295.1"/>
    </source>
</evidence>
<evidence type="ECO:0000313" key="5">
    <source>
        <dbReference type="Proteomes" id="UP000664048"/>
    </source>
</evidence>
<dbReference type="Proteomes" id="UP000611459">
    <property type="component" value="Unassembled WGS sequence"/>
</dbReference>
<organism evidence="1 4">
    <name type="scientific">Burkholderia contaminans</name>
    <dbReference type="NCBI Taxonomy" id="488447"/>
    <lineage>
        <taxon>Bacteria</taxon>
        <taxon>Pseudomonadati</taxon>
        <taxon>Pseudomonadota</taxon>
        <taxon>Betaproteobacteria</taxon>
        <taxon>Burkholderiales</taxon>
        <taxon>Burkholderiaceae</taxon>
        <taxon>Burkholderia</taxon>
        <taxon>Burkholderia cepacia complex</taxon>
    </lineage>
</organism>
<protein>
    <submittedName>
        <fullName evidence="1">Uncharacterized protein</fullName>
    </submittedName>
</protein>
<evidence type="ECO:0000313" key="4">
    <source>
        <dbReference type="Proteomes" id="UP000611459"/>
    </source>
</evidence>
<reference evidence="2 5" key="2">
    <citation type="submission" date="2021-03" db="EMBL/GenBank/DDBJ databases">
        <title>Clinical course, treatment and visual outcome of an outbreak of Burkholderia contaminans endophthalmitis following cataract surgery.</title>
        <authorList>
            <person name="Lind C."/>
            <person name="Olsen K."/>
            <person name="Angelsen N.K."/>
            <person name="Krefting E.A."/>
            <person name="Fossen K."/>
            <person name="Gravningen K."/>
            <person name="Depoorter E."/>
            <person name="Vandamme P."/>
            <person name="Bertelsen G."/>
        </authorList>
    </citation>
    <scope>NUCLEOTIDE SEQUENCE [LARGE SCALE GENOMIC DNA]</scope>
    <source>
        <strain evidence="2 5">51242556</strain>
    </source>
</reference>